<sequence>MERMPYQVGIVGYGSSARIYHIPFIHASPYFHLYSVVQRQVRPGQANAVTELPGVKVFDSLDDMIQDENVHLVIITTPPGSHLELATAALKVNKHVVVEKPFTTTFAEAEALISLARERSLLLTGTLGRIVEVESHFDRFRPNLATNTWKAHPGPGNGAIYDLGTHLIDQIVHLFGVPARVTGFIGSKRTAAINATGLEDSFTVLLHFEDGMLATIKAGVISPEIQQLLFWVRGDGASFRTYGLDPQEAQLKRGVQPNSDGFGVEEGMDNYGVLTVVGSEDQSLGSKDVRLSSVVEQGNGTYSEFYSRLASALKNGEPGQLPVAADQAAQVIRLVQLAQESSKLGKTMIV</sequence>
<gene>
    <name evidence="1" type="ORF">V1525DRAFT_440358</name>
</gene>
<protein>
    <submittedName>
        <fullName evidence="1">Uncharacterized protein</fullName>
    </submittedName>
</protein>
<name>A0ACC3SQL5_LIPKO</name>
<proteinExistence type="predicted"/>
<organism evidence="1 2">
    <name type="scientific">Lipomyces kononenkoae</name>
    <name type="common">Yeast</name>
    <dbReference type="NCBI Taxonomy" id="34357"/>
    <lineage>
        <taxon>Eukaryota</taxon>
        <taxon>Fungi</taxon>
        <taxon>Dikarya</taxon>
        <taxon>Ascomycota</taxon>
        <taxon>Saccharomycotina</taxon>
        <taxon>Lipomycetes</taxon>
        <taxon>Lipomycetales</taxon>
        <taxon>Lipomycetaceae</taxon>
        <taxon>Lipomyces</taxon>
    </lineage>
</organism>
<dbReference type="Proteomes" id="UP001433508">
    <property type="component" value="Unassembled WGS sequence"/>
</dbReference>
<accession>A0ACC3SQL5</accession>
<keyword evidence="2" id="KW-1185">Reference proteome</keyword>
<evidence type="ECO:0000313" key="2">
    <source>
        <dbReference type="Proteomes" id="UP001433508"/>
    </source>
</evidence>
<evidence type="ECO:0000313" key="1">
    <source>
        <dbReference type="EMBL" id="KAK9233907.1"/>
    </source>
</evidence>
<reference evidence="2" key="1">
    <citation type="journal article" date="2024" name="Front. Bioeng. Biotechnol.">
        <title>Genome-scale model development and genomic sequencing of the oleaginous clade Lipomyces.</title>
        <authorList>
            <person name="Czajka J.J."/>
            <person name="Han Y."/>
            <person name="Kim J."/>
            <person name="Mondo S.J."/>
            <person name="Hofstad B.A."/>
            <person name="Robles A."/>
            <person name="Haridas S."/>
            <person name="Riley R."/>
            <person name="LaButti K."/>
            <person name="Pangilinan J."/>
            <person name="Andreopoulos W."/>
            <person name="Lipzen A."/>
            <person name="Yan J."/>
            <person name="Wang M."/>
            <person name="Ng V."/>
            <person name="Grigoriev I.V."/>
            <person name="Spatafora J.W."/>
            <person name="Magnuson J.K."/>
            <person name="Baker S.E."/>
            <person name="Pomraning K.R."/>
        </authorList>
    </citation>
    <scope>NUCLEOTIDE SEQUENCE [LARGE SCALE GENOMIC DNA]</scope>
    <source>
        <strain evidence="2">CBS 7786</strain>
    </source>
</reference>
<comment type="caution">
    <text evidence="1">The sequence shown here is derived from an EMBL/GenBank/DDBJ whole genome shotgun (WGS) entry which is preliminary data.</text>
</comment>
<dbReference type="EMBL" id="MU971553">
    <property type="protein sequence ID" value="KAK9233907.1"/>
    <property type="molecule type" value="Genomic_DNA"/>
</dbReference>